<keyword evidence="2 7" id="KW-0812">Transmembrane</keyword>
<feature type="transmembrane region" description="Helical" evidence="7">
    <location>
        <begin position="16"/>
        <end position="37"/>
    </location>
</feature>
<comment type="subcellular location">
    <subcellularLocation>
        <location evidence="1">Membrane</location>
        <topology evidence="1">Multi-pass membrane protein</topology>
    </subcellularLocation>
</comment>
<feature type="transmembrane region" description="Helical" evidence="7">
    <location>
        <begin position="92"/>
        <end position="115"/>
    </location>
</feature>
<accession>A0ABR2X9M1</accession>
<evidence type="ECO:0000313" key="10">
    <source>
        <dbReference type="Proteomes" id="UP001465668"/>
    </source>
</evidence>
<evidence type="ECO:0000256" key="2">
    <source>
        <dbReference type="ARBA" id="ARBA00022692"/>
    </source>
</evidence>
<feature type="domain" description="Rhodopsin" evidence="8">
    <location>
        <begin position="155"/>
        <end position="248"/>
    </location>
</feature>
<feature type="region of interest" description="Disordered" evidence="6">
    <location>
        <begin position="277"/>
        <end position="367"/>
    </location>
</feature>
<evidence type="ECO:0000259" key="8">
    <source>
        <dbReference type="Pfam" id="PF20684"/>
    </source>
</evidence>
<evidence type="ECO:0000256" key="7">
    <source>
        <dbReference type="SAM" id="Phobius"/>
    </source>
</evidence>
<dbReference type="Pfam" id="PF20684">
    <property type="entry name" value="Fung_rhodopsin"/>
    <property type="match status" value="2"/>
</dbReference>
<feature type="domain" description="Rhodopsin" evidence="8">
    <location>
        <begin position="33"/>
        <end position="154"/>
    </location>
</feature>
<reference evidence="9 10" key="1">
    <citation type="submission" date="2024-02" db="EMBL/GenBank/DDBJ databases">
        <title>First draft genome assembly of two strains of Seiridium cardinale.</title>
        <authorList>
            <person name="Emiliani G."/>
            <person name="Scali E."/>
        </authorList>
    </citation>
    <scope>NUCLEOTIDE SEQUENCE [LARGE SCALE GENOMIC DNA]</scope>
    <source>
        <strain evidence="9 10">BM-138-000479</strain>
    </source>
</reference>
<feature type="transmembrane region" description="Helical" evidence="7">
    <location>
        <begin position="183"/>
        <end position="201"/>
    </location>
</feature>
<evidence type="ECO:0000256" key="1">
    <source>
        <dbReference type="ARBA" id="ARBA00004141"/>
    </source>
</evidence>
<proteinExistence type="inferred from homology"/>
<gene>
    <name evidence="9" type="ORF">SCAR479_12858</name>
</gene>
<organism evidence="9 10">
    <name type="scientific">Seiridium cardinale</name>
    <dbReference type="NCBI Taxonomy" id="138064"/>
    <lineage>
        <taxon>Eukaryota</taxon>
        <taxon>Fungi</taxon>
        <taxon>Dikarya</taxon>
        <taxon>Ascomycota</taxon>
        <taxon>Pezizomycotina</taxon>
        <taxon>Sordariomycetes</taxon>
        <taxon>Xylariomycetidae</taxon>
        <taxon>Amphisphaeriales</taxon>
        <taxon>Sporocadaceae</taxon>
        <taxon>Seiridium</taxon>
    </lineage>
</organism>
<dbReference type="PANTHER" id="PTHR33048">
    <property type="entry name" value="PTH11-LIKE INTEGRAL MEMBRANE PROTEIN (AFU_ORTHOLOGUE AFUA_5G11245)"/>
    <property type="match status" value="1"/>
</dbReference>
<evidence type="ECO:0000313" key="9">
    <source>
        <dbReference type="EMBL" id="KAK9770491.1"/>
    </source>
</evidence>
<sequence>MAGSVTGEFKSRSSEYLASELTLQFLGLVFAVARLWTRFVKYNAQGWDDYLMVVTMCCSIVSIALTIVMYSYGYGTTIYALDTWQKVGCTKYSGFSAMMNGFSMAFLKCSIGASLLRLQFGRGMTIVVWVCITISILCNSVTLIGSLFKCRPIQVGNIVTDLGFSLGPLFYLTKVKVSVYNKWALRGVFLLGLSATVLAIAKCSLLPKLATFTDSTYDGVGISIMALAEFEAGFIAANIPPLKSLFERTLKRVFGVSAGISLMGATPRSYAMHSFKNSRLNRNTRHQPLEDVDDDDEENARRLGNAAVITASGTKGQPTTKSSAVDVDSSSEEEDQRHILKGHIRSTSRSMGRDEPQEGAAGNDRWITKTIGYSVHGDANTSRDVRQ</sequence>
<comment type="similarity">
    <text evidence="5">Belongs to the SAT4 family.</text>
</comment>
<protein>
    <submittedName>
        <fullName evidence="9">Integral membrane protein</fullName>
    </submittedName>
</protein>
<dbReference type="EMBL" id="JARVKM010000092">
    <property type="protein sequence ID" value="KAK9770491.1"/>
    <property type="molecule type" value="Genomic_DNA"/>
</dbReference>
<evidence type="ECO:0000256" key="6">
    <source>
        <dbReference type="SAM" id="MobiDB-lite"/>
    </source>
</evidence>
<name>A0ABR2X9M1_9PEZI</name>
<feature type="transmembrane region" description="Helical" evidence="7">
    <location>
        <begin position="49"/>
        <end position="72"/>
    </location>
</feature>
<keyword evidence="10" id="KW-1185">Reference proteome</keyword>
<keyword evidence="3 7" id="KW-1133">Transmembrane helix</keyword>
<dbReference type="InterPro" id="IPR052337">
    <property type="entry name" value="SAT4-like"/>
</dbReference>
<feature type="compositionally biased region" description="Polar residues" evidence="6">
    <location>
        <begin position="311"/>
        <end position="321"/>
    </location>
</feature>
<dbReference type="InterPro" id="IPR049326">
    <property type="entry name" value="Rhodopsin_dom_fungi"/>
</dbReference>
<keyword evidence="4 7" id="KW-0472">Membrane</keyword>
<dbReference type="Proteomes" id="UP001465668">
    <property type="component" value="Unassembled WGS sequence"/>
</dbReference>
<evidence type="ECO:0000256" key="5">
    <source>
        <dbReference type="ARBA" id="ARBA00038359"/>
    </source>
</evidence>
<evidence type="ECO:0000256" key="4">
    <source>
        <dbReference type="ARBA" id="ARBA00023136"/>
    </source>
</evidence>
<comment type="caution">
    <text evidence="9">The sequence shown here is derived from an EMBL/GenBank/DDBJ whole genome shotgun (WGS) entry which is preliminary data.</text>
</comment>
<feature type="transmembrane region" description="Helical" evidence="7">
    <location>
        <begin position="221"/>
        <end position="242"/>
    </location>
</feature>
<dbReference type="PANTHER" id="PTHR33048:SF47">
    <property type="entry name" value="INTEGRAL MEMBRANE PROTEIN-RELATED"/>
    <property type="match status" value="1"/>
</dbReference>
<evidence type="ECO:0000256" key="3">
    <source>
        <dbReference type="ARBA" id="ARBA00022989"/>
    </source>
</evidence>
<feature type="transmembrane region" description="Helical" evidence="7">
    <location>
        <begin position="127"/>
        <end position="148"/>
    </location>
</feature>